<dbReference type="PANTHER" id="PTHR22904">
    <property type="entry name" value="TPR REPEAT CONTAINING PROTEIN"/>
    <property type="match status" value="1"/>
</dbReference>
<protein>
    <submittedName>
        <fullName evidence="7">Uncharacterized protein</fullName>
    </submittedName>
</protein>
<evidence type="ECO:0000256" key="4">
    <source>
        <dbReference type="ARBA" id="ARBA00022803"/>
    </source>
</evidence>
<keyword evidence="3" id="KW-0677">Repeat</keyword>
<gene>
    <name evidence="7" type="ORF">AB1Y20_020150</name>
</gene>
<name>A0AB34JSS1_PRYPA</name>
<accession>A0AB34JSS1</accession>
<evidence type="ECO:0000313" key="7">
    <source>
        <dbReference type="EMBL" id="KAL1525288.1"/>
    </source>
</evidence>
<keyword evidence="6" id="KW-1133">Transmembrane helix</keyword>
<dbReference type="InterPro" id="IPR019734">
    <property type="entry name" value="TPR_rpt"/>
</dbReference>
<feature type="transmembrane region" description="Helical" evidence="6">
    <location>
        <begin position="142"/>
        <end position="162"/>
    </location>
</feature>
<feature type="transmembrane region" description="Helical" evidence="6">
    <location>
        <begin position="208"/>
        <end position="226"/>
    </location>
</feature>
<comment type="subcellular location">
    <subcellularLocation>
        <location evidence="1">Cytoplasm</location>
    </subcellularLocation>
</comment>
<organism evidence="7 8">
    <name type="scientific">Prymnesium parvum</name>
    <name type="common">Toxic golden alga</name>
    <dbReference type="NCBI Taxonomy" id="97485"/>
    <lineage>
        <taxon>Eukaryota</taxon>
        <taxon>Haptista</taxon>
        <taxon>Haptophyta</taxon>
        <taxon>Prymnesiophyceae</taxon>
        <taxon>Prymnesiales</taxon>
        <taxon>Prymnesiaceae</taxon>
        <taxon>Prymnesium</taxon>
    </lineage>
</organism>
<feature type="transmembrane region" description="Helical" evidence="6">
    <location>
        <begin position="168"/>
        <end position="188"/>
    </location>
</feature>
<dbReference type="GO" id="GO:0051879">
    <property type="term" value="F:Hsp90 protein binding"/>
    <property type="evidence" value="ECO:0007669"/>
    <property type="project" value="TreeGrafter"/>
</dbReference>
<dbReference type="InterPro" id="IPR011990">
    <property type="entry name" value="TPR-like_helical_dom_sf"/>
</dbReference>
<keyword evidence="4 5" id="KW-0802">TPR repeat</keyword>
<evidence type="ECO:0000256" key="2">
    <source>
        <dbReference type="ARBA" id="ARBA00022490"/>
    </source>
</evidence>
<dbReference type="Pfam" id="PF03661">
    <property type="entry name" value="TMEM33_Pom33"/>
    <property type="match status" value="1"/>
</dbReference>
<dbReference type="GO" id="GO:0005737">
    <property type="term" value="C:cytoplasm"/>
    <property type="evidence" value="ECO:0007669"/>
    <property type="project" value="UniProtKB-SubCell"/>
</dbReference>
<keyword evidence="8" id="KW-1185">Reference proteome</keyword>
<dbReference type="Proteomes" id="UP001515480">
    <property type="component" value="Unassembled WGS sequence"/>
</dbReference>
<keyword evidence="6" id="KW-0472">Membrane</keyword>
<evidence type="ECO:0000256" key="3">
    <source>
        <dbReference type="ARBA" id="ARBA00022737"/>
    </source>
</evidence>
<dbReference type="SMART" id="SM00028">
    <property type="entry name" value="TPR"/>
    <property type="match status" value="3"/>
</dbReference>
<keyword evidence="6" id="KW-0812">Transmembrane</keyword>
<keyword evidence="2" id="KW-0963">Cytoplasm</keyword>
<dbReference type="PANTHER" id="PTHR22904:SF533">
    <property type="entry name" value="HSP70-HSP90 ORGANIZING PROTEIN 3"/>
    <property type="match status" value="1"/>
</dbReference>
<dbReference type="FunFam" id="1.25.40.10:FF:000020">
    <property type="entry name" value="Stress-induced phosphoprotein 1"/>
    <property type="match status" value="1"/>
</dbReference>
<reference evidence="7 8" key="1">
    <citation type="journal article" date="2024" name="Science">
        <title>Giant polyketide synthase enzymes in the biosynthesis of giant marine polyether toxins.</title>
        <authorList>
            <person name="Fallon T.R."/>
            <person name="Shende V.V."/>
            <person name="Wierzbicki I.H."/>
            <person name="Pendleton A.L."/>
            <person name="Watervoot N.F."/>
            <person name="Auber R.P."/>
            <person name="Gonzalez D.J."/>
            <person name="Wisecaver J.H."/>
            <person name="Moore B.S."/>
        </authorList>
    </citation>
    <scope>NUCLEOTIDE SEQUENCE [LARGE SCALE GENOMIC DNA]</scope>
    <source>
        <strain evidence="7 8">12B1</strain>
    </source>
</reference>
<feature type="transmembrane region" description="Helical" evidence="6">
    <location>
        <begin position="272"/>
        <end position="305"/>
    </location>
</feature>
<sequence length="361" mass="39582">MAEASERGKAAFNAGENEEAVRCYTEAIDQEPDKYTHYSNRSAAYAKLGQFKNALLDANKCIDLKPDWFKGHSRRGAAYIGLKSWRAALGAFEEGLKYDPTNANMLAEVARMRKILEGANGSSSSSAPASAAAPRPVASNRFHGVCSLCVLLFTFFYVIPLLGSSTRAYRASFAFSMALLVNSLRTAWPMSMATLRNPAFHQSEEMQALMLCLMIIVSPPLPFAIMPFASTALHNVCHCYMPQLKMLPGFIGRAVVPRAQYLIGEEGGQMVAAFSAVSEVIVCAMSVLVVMAQGLRAAVLAFFYFRYVARRHASNFWTKQTVSALHDKLSGIFHHRWCPAPVGMVFDRLKGLVALAASKVQ</sequence>
<comment type="caution">
    <text evidence="7">The sequence shown here is derived from an EMBL/GenBank/DDBJ whole genome shotgun (WGS) entry which is preliminary data.</text>
</comment>
<dbReference type="EMBL" id="JBGBPQ010000004">
    <property type="protein sequence ID" value="KAL1525288.1"/>
    <property type="molecule type" value="Genomic_DNA"/>
</dbReference>
<evidence type="ECO:0000256" key="1">
    <source>
        <dbReference type="ARBA" id="ARBA00004496"/>
    </source>
</evidence>
<evidence type="ECO:0000313" key="8">
    <source>
        <dbReference type="Proteomes" id="UP001515480"/>
    </source>
</evidence>
<dbReference type="AlphaFoldDB" id="A0AB34JSS1"/>
<dbReference type="GO" id="GO:0016020">
    <property type="term" value="C:membrane"/>
    <property type="evidence" value="ECO:0007669"/>
    <property type="project" value="InterPro"/>
</dbReference>
<dbReference type="PROSITE" id="PS50005">
    <property type="entry name" value="TPR"/>
    <property type="match status" value="1"/>
</dbReference>
<evidence type="ECO:0000256" key="5">
    <source>
        <dbReference type="PROSITE-ProRule" id="PRU00339"/>
    </source>
</evidence>
<dbReference type="SUPFAM" id="SSF48452">
    <property type="entry name" value="TPR-like"/>
    <property type="match status" value="1"/>
</dbReference>
<evidence type="ECO:0000256" key="6">
    <source>
        <dbReference type="SAM" id="Phobius"/>
    </source>
</evidence>
<feature type="repeat" description="TPR" evidence="5">
    <location>
        <begin position="69"/>
        <end position="102"/>
    </location>
</feature>
<dbReference type="InterPro" id="IPR005344">
    <property type="entry name" value="TMEM33/Pom33"/>
</dbReference>
<dbReference type="Pfam" id="PF13181">
    <property type="entry name" value="TPR_8"/>
    <property type="match status" value="1"/>
</dbReference>
<dbReference type="Gene3D" id="1.25.40.10">
    <property type="entry name" value="Tetratricopeptide repeat domain"/>
    <property type="match status" value="1"/>
</dbReference>
<proteinExistence type="predicted"/>